<dbReference type="OrthoDB" id="9769447at2"/>
<evidence type="ECO:0000256" key="3">
    <source>
        <dbReference type="SAM" id="MobiDB-lite"/>
    </source>
</evidence>
<evidence type="ECO:0000313" key="4">
    <source>
        <dbReference type="EMBL" id="SDO08414.1"/>
    </source>
</evidence>
<proteinExistence type="inferred from homology"/>
<keyword evidence="2" id="KW-0560">Oxidoreductase</keyword>
<organism evidence="4 5">
    <name type="scientific">Pedobacter steynii</name>
    <dbReference type="NCBI Taxonomy" id="430522"/>
    <lineage>
        <taxon>Bacteria</taxon>
        <taxon>Pseudomonadati</taxon>
        <taxon>Bacteroidota</taxon>
        <taxon>Sphingobacteriia</taxon>
        <taxon>Sphingobacteriales</taxon>
        <taxon>Sphingobacteriaceae</taxon>
        <taxon>Pedobacter</taxon>
    </lineage>
</organism>
<evidence type="ECO:0000256" key="1">
    <source>
        <dbReference type="ARBA" id="ARBA00006056"/>
    </source>
</evidence>
<dbReference type="InterPro" id="IPR003767">
    <property type="entry name" value="Malate/L-lactate_DH-like"/>
</dbReference>
<dbReference type="Pfam" id="PF02615">
    <property type="entry name" value="Ldh_2"/>
    <property type="match status" value="1"/>
</dbReference>
<evidence type="ECO:0000256" key="2">
    <source>
        <dbReference type="ARBA" id="ARBA00023002"/>
    </source>
</evidence>
<reference evidence="5" key="1">
    <citation type="submission" date="2016-10" db="EMBL/GenBank/DDBJ databases">
        <authorList>
            <person name="Varghese N."/>
            <person name="Submissions S."/>
        </authorList>
    </citation>
    <scope>NUCLEOTIDE SEQUENCE [LARGE SCALE GENOMIC DNA]</scope>
    <source>
        <strain evidence="5">DSM 19110</strain>
    </source>
</reference>
<dbReference type="PANTHER" id="PTHR11091">
    <property type="entry name" value="OXIDOREDUCTASE-RELATED"/>
    <property type="match status" value="1"/>
</dbReference>
<keyword evidence="5" id="KW-1185">Reference proteome</keyword>
<dbReference type="Proteomes" id="UP000183200">
    <property type="component" value="Unassembled WGS sequence"/>
</dbReference>
<dbReference type="PANTHER" id="PTHR11091:SF0">
    <property type="entry name" value="MALATE DEHYDROGENASE"/>
    <property type="match status" value="1"/>
</dbReference>
<dbReference type="AlphaFoldDB" id="A0A1H0GND8"/>
<dbReference type="STRING" id="430522.BFS30_08615"/>
<comment type="similarity">
    <text evidence="1">Belongs to the LDH2/MDH2 oxidoreductase family.</text>
</comment>
<dbReference type="InterPro" id="IPR043143">
    <property type="entry name" value="Mal/L-sulf/L-lact_DH-like_NADP"/>
</dbReference>
<accession>A0A1H0GND8</accession>
<dbReference type="Gene3D" id="3.30.1370.60">
    <property type="entry name" value="Hypothetical oxidoreductase yiak, domain 2"/>
    <property type="match status" value="1"/>
</dbReference>
<protein>
    <submittedName>
        <fullName evidence="4">Malate/lactate/ureidoglycolate dehydrogenase, LDH2 family</fullName>
    </submittedName>
</protein>
<dbReference type="Gene3D" id="1.10.1530.10">
    <property type="match status" value="1"/>
</dbReference>
<evidence type="ECO:0000313" key="5">
    <source>
        <dbReference type="Proteomes" id="UP000183200"/>
    </source>
</evidence>
<dbReference type="InterPro" id="IPR043144">
    <property type="entry name" value="Mal/L-sulf/L-lact_DH-like_ah"/>
</dbReference>
<name>A0A1H0GND8_9SPHI</name>
<dbReference type="InterPro" id="IPR036111">
    <property type="entry name" value="Mal/L-sulfo/L-lacto_DH-like_sf"/>
</dbReference>
<sequence>MIFHTFTEQKLRQFTESVFLKMGCPVTDAQLAADVLLKSDLRGIDSHGVARLSGYVRLWEKERINAKPDVKVVHETATTATVDGDAGLGLVVAPFAMKVAIEKARIYGSGWVAVKNSNHFGIAGYHALMAVEQDMIGISMTNASPLVAPTYANERLLGTNPMCYAFPAGKYPPLVVDMATAAAANGKLEIAQRANQPIPEGWVQDKDGNSSTSAHQLKDGGSLLPLGSDKDHGSHKGYGLSATVDILSAVLSGANYGPWVPPFVAFLEPSANPVGEGIGHFFGAMRIDGFRPADDFKQHLDNWIERFKSAKTVDPNKKVIIPGEPEYAFEQERKIQGIPLIDVVVNDLNELAVKLGIERL</sequence>
<feature type="region of interest" description="Disordered" evidence="3">
    <location>
        <begin position="199"/>
        <end position="228"/>
    </location>
</feature>
<dbReference type="GO" id="GO:0016491">
    <property type="term" value="F:oxidoreductase activity"/>
    <property type="evidence" value="ECO:0007669"/>
    <property type="project" value="UniProtKB-KW"/>
</dbReference>
<dbReference type="SUPFAM" id="SSF89733">
    <property type="entry name" value="L-sulfolactate dehydrogenase-like"/>
    <property type="match status" value="1"/>
</dbReference>
<dbReference type="RefSeq" id="WP_074611953.1">
    <property type="nucleotide sequence ID" value="NZ_FNGY01000011.1"/>
</dbReference>
<dbReference type="EMBL" id="FNGY01000011">
    <property type="protein sequence ID" value="SDO08414.1"/>
    <property type="molecule type" value="Genomic_DNA"/>
</dbReference>
<gene>
    <name evidence="4" type="ORF">SAMN05421820_111198</name>
</gene>